<dbReference type="SUPFAM" id="SSF56112">
    <property type="entry name" value="Protein kinase-like (PK-like)"/>
    <property type="match status" value="1"/>
</dbReference>
<dbReference type="PROSITE" id="PS00108">
    <property type="entry name" value="PROTEIN_KINASE_ST"/>
    <property type="match status" value="1"/>
</dbReference>
<comment type="caution">
    <text evidence="3">The sequence shown here is derived from an EMBL/GenBank/DDBJ whole genome shotgun (WGS) entry which is preliminary data.</text>
</comment>
<keyword evidence="4" id="KW-1185">Reference proteome</keyword>
<name>A0A9P5T7S0_9AGAM</name>
<dbReference type="Pfam" id="PF00069">
    <property type="entry name" value="Pkinase"/>
    <property type="match status" value="1"/>
</dbReference>
<organism evidence="3 4">
    <name type="scientific">Russula ochroleuca</name>
    <dbReference type="NCBI Taxonomy" id="152965"/>
    <lineage>
        <taxon>Eukaryota</taxon>
        <taxon>Fungi</taxon>
        <taxon>Dikarya</taxon>
        <taxon>Basidiomycota</taxon>
        <taxon>Agaricomycotina</taxon>
        <taxon>Agaricomycetes</taxon>
        <taxon>Russulales</taxon>
        <taxon>Russulaceae</taxon>
        <taxon>Russula</taxon>
    </lineage>
</organism>
<dbReference type="GO" id="GO:0005524">
    <property type="term" value="F:ATP binding"/>
    <property type="evidence" value="ECO:0007669"/>
    <property type="project" value="InterPro"/>
</dbReference>
<evidence type="ECO:0000313" key="3">
    <source>
        <dbReference type="EMBL" id="KAF8479074.1"/>
    </source>
</evidence>
<dbReference type="PANTHER" id="PTHR44167:SF30">
    <property type="entry name" value="PHOSPHORYLASE KINASE"/>
    <property type="match status" value="1"/>
</dbReference>
<evidence type="ECO:0000313" key="4">
    <source>
        <dbReference type="Proteomes" id="UP000759537"/>
    </source>
</evidence>
<gene>
    <name evidence="3" type="ORF">DFH94DRAFT_39163</name>
</gene>
<feature type="region of interest" description="Disordered" evidence="1">
    <location>
        <begin position="187"/>
        <end position="232"/>
    </location>
</feature>
<dbReference type="GO" id="GO:0004674">
    <property type="term" value="F:protein serine/threonine kinase activity"/>
    <property type="evidence" value="ECO:0007669"/>
    <property type="project" value="TreeGrafter"/>
</dbReference>
<keyword evidence="3" id="KW-0418">Kinase</keyword>
<feature type="compositionally biased region" description="Basic and acidic residues" evidence="1">
    <location>
        <begin position="191"/>
        <end position="220"/>
    </location>
</feature>
<dbReference type="SMART" id="SM00220">
    <property type="entry name" value="S_TKc"/>
    <property type="match status" value="1"/>
</dbReference>
<dbReference type="CDD" id="cd00180">
    <property type="entry name" value="PKc"/>
    <property type="match status" value="1"/>
</dbReference>
<dbReference type="InterPro" id="IPR008271">
    <property type="entry name" value="Ser/Thr_kinase_AS"/>
</dbReference>
<sequence>MNTVFFHCFAVQPRRFTTVLTSNKPWPFSLITKCEDEPVQEQLRQYRPRSDLLVLKSSLPRLLVEVNSKPKKEWPEDLIRMLLQGAAIVRFANKFLDKFTENENFVLIAIYIWDSGEATRYSLFQKSNSSGVYFKKASYCVVTLVERAKFIRHLYNLLHVLDKEVEEHTEMAILRLKCKIDQHNKRHPMKSFHDTKDTSDTKDTTGNERRRVQSDVDDRGAGGGARGSDTRNCAELGAHGYEVKLPPEDIVDENGGVMEAYSRQSDPSKRFIAKKVHEKSNELEFLKLLNAFQPKSEHIISLHDSFQTRSTWWAILPEMDTVADYVWFAPRQLDAKVTQVCWGLIKGVAYLHKSCIAHRDIKPENLVVDREFCLKIIDFDVAMRVKDENVVVEGQCGTKGWMAPEIEGKSMYSPIKADRWSTGRVLLYLLNQSGREDTVLRTAATKLSIHNPDKRPSMLQVTAPLSDVVNVAVEKASRSLQDTVDVDGENVDVNGEYTKPPMKKQKVIVPDRTVFGDLQRPVV</sequence>
<dbReference type="Proteomes" id="UP000759537">
    <property type="component" value="Unassembled WGS sequence"/>
</dbReference>
<keyword evidence="3" id="KW-0808">Transferase</keyword>
<dbReference type="EMBL" id="WHVB01000010">
    <property type="protein sequence ID" value="KAF8479074.1"/>
    <property type="molecule type" value="Genomic_DNA"/>
</dbReference>
<dbReference type="AlphaFoldDB" id="A0A9P5T7S0"/>
<dbReference type="Gene3D" id="1.10.510.10">
    <property type="entry name" value="Transferase(Phosphotransferase) domain 1"/>
    <property type="match status" value="1"/>
</dbReference>
<dbReference type="GO" id="GO:0044773">
    <property type="term" value="P:mitotic DNA damage checkpoint signaling"/>
    <property type="evidence" value="ECO:0007669"/>
    <property type="project" value="TreeGrafter"/>
</dbReference>
<evidence type="ECO:0000256" key="1">
    <source>
        <dbReference type="SAM" id="MobiDB-lite"/>
    </source>
</evidence>
<dbReference type="PROSITE" id="PS50011">
    <property type="entry name" value="PROTEIN_KINASE_DOM"/>
    <property type="match status" value="1"/>
</dbReference>
<dbReference type="PANTHER" id="PTHR44167">
    <property type="entry name" value="OVARIAN-SPECIFIC SERINE/THREONINE-PROTEIN KINASE LOK-RELATED"/>
    <property type="match status" value="1"/>
</dbReference>
<reference evidence="3" key="1">
    <citation type="submission" date="2019-10" db="EMBL/GenBank/DDBJ databases">
        <authorList>
            <consortium name="DOE Joint Genome Institute"/>
            <person name="Kuo A."/>
            <person name="Miyauchi S."/>
            <person name="Kiss E."/>
            <person name="Drula E."/>
            <person name="Kohler A."/>
            <person name="Sanchez-Garcia M."/>
            <person name="Andreopoulos B."/>
            <person name="Barry K.W."/>
            <person name="Bonito G."/>
            <person name="Buee M."/>
            <person name="Carver A."/>
            <person name="Chen C."/>
            <person name="Cichocki N."/>
            <person name="Clum A."/>
            <person name="Culley D."/>
            <person name="Crous P.W."/>
            <person name="Fauchery L."/>
            <person name="Girlanda M."/>
            <person name="Hayes R."/>
            <person name="Keri Z."/>
            <person name="LaButti K."/>
            <person name="Lipzen A."/>
            <person name="Lombard V."/>
            <person name="Magnuson J."/>
            <person name="Maillard F."/>
            <person name="Morin E."/>
            <person name="Murat C."/>
            <person name="Nolan M."/>
            <person name="Ohm R."/>
            <person name="Pangilinan J."/>
            <person name="Pereira M."/>
            <person name="Perotto S."/>
            <person name="Peter M."/>
            <person name="Riley R."/>
            <person name="Sitrit Y."/>
            <person name="Stielow B."/>
            <person name="Szollosi G."/>
            <person name="Zifcakova L."/>
            <person name="Stursova M."/>
            <person name="Spatafora J.W."/>
            <person name="Tedersoo L."/>
            <person name="Vaario L.-M."/>
            <person name="Yamada A."/>
            <person name="Yan M."/>
            <person name="Wang P."/>
            <person name="Xu J."/>
            <person name="Bruns T."/>
            <person name="Baldrian P."/>
            <person name="Vilgalys R."/>
            <person name="Henrissat B."/>
            <person name="Grigoriev I.V."/>
            <person name="Hibbett D."/>
            <person name="Nagy L.G."/>
            <person name="Martin F.M."/>
        </authorList>
    </citation>
    <scope>NUCLEOTIDE SEQUENCE</scope>
    <source>
        <strain evidence="3">Prilba</strain>
    </source>
</reference>
<dbReference type="InterPro" id="IPR000719">
    <property type="entry name" value="Prot_kinase_dom"/>
</dbReference>
<feature type="domain" description="Protein kinase" evidence="2">
    <location>
        <begin position="213"/>
        <end position="523"/>
    </location>
</feature>
<proteinExistence type="predicted"/>
<dbReference type="GO" id="GO:0005634">
    <property type="term" value="C:nucleus"/>
    <property type="evidence" value="ECO:0007669"/>
    <property type="project" value="TreeGrafter"/>
</dbReference>
<protein>
    <submittedName>
        <fullName evidence="3">Kinase-like domain-containing protein</fullName>
    </submittedName>
</protein>
<dbReference type="OrthoDB" id="4062651at2759"/>
<reference evidence="3" key="2">
    <citation type="journal article" date="2020" name="Nat. Commun.">
        <title>Large-scale genome sequencing of mycorrhizal fungi provides insights into the early evolution of symbiotic traits.</title>
        <authorList>
            <person name="Miyauchi S."/>
            <person name="Kiss E."/>
            <person name="Kuo A."/>
            <person name="Drula E."/>
            <person name="Kohler A."/>
            <person name="Sanchez-Garcia M."/>
            <person name="Morin E."/>
            <person name="Andreopoulos B."/>
            <person name="Barry K.W."/>
            <person name="Bonito G."/>
            <person name="Buee M."/>
            <person name="Carver A."/>
            <person name="Chen C."/>
            <person name="Cichocki N."/>
            <person name="Clum A."/>
            <person name="Culley D."/>
            <person name="Crous P.W."/>
            <person name="Fauchery L."/>
            <person name="Girlanda M."/>
            <person name="Hayes R.D."/>
            <person name="Keri Z."/>
            <person name="LaButti K."/>
            <person name="Lipzen A."/>
            <person name="Lombard V."/>
            <person name="Magnuson J."/>
            <person name="Maillard F."/>
            <person name="Murat C."/>
            <person name="Nolan M."/>
            <person name="Ohm R.A."/>
            <person name="Pangilinan J."/>
            <person name="Pereira M.F."/>
            <person name="Perotto S."/>
            <person name="Peter M."/>
            <person name="Pfister S."/>
            <person name="Riley R."/>
            <person name="Sitrit Y."/>
            <person name="Stielow J.B."/>
            <person name="Szollosi G."/>
            <person name="Zifcakova L."/>
            <person name="Stursova M."/>
            <person name="Spatafora J.W."/>
            <person name="Tedersoo L."/>
            <person name="Vaario L.M."/>
            <person name="Yamada A."/>
            <person name="Yan M."/>
            <person name="Wang P."/>
            <person name="Xu J."/>
            <person name="Bruns T."/>
            <person name="Baldrian P."/>
            <person name="Vilgalys R."/>
            <person name="Dunand C."/>
            <person name="Henrissat B."/>
            <person name="Grigoriev I.V."/>
            <person name="Hibbett D."/>
            <person name="Nagy L.G."/>
            <person name="Martin F.M."/>
        </authorList>
    </citation>
    <scope>NUCLEOTIDE SEQUENCE</scope>
    <source>
        <strain evidence="3">Prilba</strain>
    </source>
</reference>
<dbReference type="InterPro" id="IPR011009">
    <property type="entry name" value="Kinase-like_dom_sf"/>
</dbReference>
<evidence type="ECO:0000259" key="2">
    <source>
        <dbReference type="PROSITE" id="PS50011"/>
    </source>
</evidence>
<accession>A0A9P5T7S0</accession>